<dbReference type="AlphaFoldDB" id="A0A9D4BJU5"/>
<proteinExistence type="predicted"/>
<comment type="caution">
    <text evidence="1">The sequence shown here is derived from an EMBL/GenBank/DDBJ whole genome shotgun (WGS) entry which is preliminary data.</text>
</comment>
<organism evidence="1 2">
    <name type="scientific">Dreissena polymorpha</name>
    <name type="common">Zebra mussel</name>
    <name type="synonym">Mytilus polymorpha</name>
    <dbReference type="NCBI Taxonomy" id="45954"/>
    <lineage>
        <taxon>Eukaryota</taxon>
        <taxon>Metazoa</taxon>
        <taxon>Spiralia</taxon>
        <taxon>Lophotrochozoa</taxon>
        <taxon>Mollusca</taxon>
        <taxon>Bivalvia</taxon>
        <taxon>Autobranchia</taxon>
        <taxon>Heteroconchia</taxon>
        <taxon>Euheterodonta</taxon>
        <taxon>Imparidentia</taxon>
        <taxon>Neoheterodontei</taxon>
        <taxon>Myida</taxon>
        <taxon>Dreissenoidea</taxon>
        <taxon>Dreissenidae</taxon>
        <taxon>Dreissena</taxon>
    </lineage>
</organism>
<sequence>MQKWLLCHMQPASLQTSLHNQQYGQELRCPVDIYARFRGPISGHSRSCPDCANA</sequence>
<evidence type="ECO:0000313" key="1">
    <source>
        <dbReference type="EMBL" id="KAH3698395.1"/>
    </source>
</evidence>
<dbReference type="EMBL" id="JAIWYP010000016">
    <property type="protein sequence ID" value="KAH3698395.1"/>
    <property type="molecule type" value="Genomic_DNA"/>
</dbReference>
<dbReference type="Proteomes" id="UP000828390">
    <property type="component" value="Unassembled WGS sequence"/>
</dbReference>
<evidence type="ECO:0000313" key="2">
    <source>
        <dbReference type="Proteomes" id="UP000828390"/>
    </source>
</evidence>
<reference evidence="1" key="2">
    <citation type="submission" date="2020-11" db="EMBL/GenBank/DDBJ databases">
        <authorList>
            <person name="McCartney M.A."/>
            <person name="Auch B."/>
            <person name="Kono T."/>
            <person name="Mallez S."/>
            <person name="Becker A."/>
            <person name="Gohl D.M."/>
            <person name="Silverstein K.A.T."/>
            <person name="Koren S."/>
            <person name="Bechman K.B."/>
            <person name="Herman A."/>
            <person name="Abrahante J.E."/>
            <person name="Garbe J."/>
        </authorList>
    </citation>
    <scope>NUCLEOTIDE SEQUENCE</scope>
    <source>
        <strain evidence="1">Duluth1</strain>
        <tissue evidence="1">Whole animal</tissue>
    </source>
</reference>
<keyword evidence="2" id="KW-1185">Reference proteome</keyword>
<gene>
    <name evidence="1" type="ORF">DPMN_085915</name>
</gene>
<accession>A0A9D4BJU5</accession>
<name>A0A9D4BJU5_DREPO</name>
<reference evidence="1" key="1">
    <citation type="journal article" date="2019" name="bioRxiv">
        <title>The Genome of the Zebra Mussel, Dreissena polymorpha: A Resource for Invasive Species Research.</title>
        <authorList>
            <person name="McCartney M.A."/>
            <person name="Auch B."/>
            <person name="Kono T."/>
            <person name="Mallez S."/>
            <person name="Zhang Y."/>
            <person name="Obille A."/>
            <person name="Becker A."/>
            <person name="Abrahante J.E."/>
            <person name="Garbe J."/>
            <person name="Badalamenti J.P."/>
            <person name="Herman A."/>
            <person name="Mangelson H."/>
            <person name="Liachko I."/>
            <person name="Sullivan S."/>
            <person name="Sone E.D."/>
            <person name="Koren S."/>
            <person name="Silverstein K.A.T."/>
            <person name="Beckman K.B."/>
            <person name="Gohl D.M."/>
        </authorList>
    </citation>
    <scope>NUCLEOTIDE SEQUENCE</scope>
    <source>
        <strain evidence="1">Duluth1</strain>
        <tissue evidence="1">Whole animal</tissue>
    </source>
</reference>
<protein>
    <submittedName>
        <fullName evidence="1">Uncharacterized protein</fullName>
    </submittedName>
</protein>